<keyword evidence="13" id="KW-0460">Magnesium</keyword>
<keyword evidence="6" id="KW-0813">Transport</keyword>
<dbReference type="Pfam" id="PF00381">
    <property type="entry name" value="PTS-HPr"/>
    <property type="match status" value="1"/>
</dbReference>
<feature type="domain" description="PTS EIIA type-1" evidence="14">
    <location>
        <begin position="24"/>
        <end position="128"/>
    </location>
</feature>
<dbReference type="PROSITE" id="PS00371">
    <property type="entry name" value="PTS_EIIA_TYPE_1_HIS"/>
    <property type="match status" value="1"/>
</dbReference>
<dbReference type="InterPro" id="IPR023151">
    <property type="entry name" value="PEP_util_CS"/>
</dbReference>
<evidence type="ECO:0000256" key="13">
    <source>
        <dbReference type="ARBA" id="ARBA00022842"/>
    </source>
</evidence>
<keyword evidence="16" id="KW-0670">Pyruvate</keyword>
<evidence type="ECO:0000256" key="8">
    <source>
        <dbReference type="ARBA" id="ARBA00022597"/>
    </source>
</evidence>
<dbReference type="Gene3D" id="3.30.1340.10">
    <property type="entry name" value="HPr-like"/>
    <property type="match status" value="1"/>
</dbReference>
<dbReference type="SUPFAM" id="SSF55594">
    <property type="entry name" value="HPr-like"/>
    <property type="match status" value="1"/>
</dbReference>
<dbReference type="PANTHER" id="PTHR46244:SF6">
    <property type="entry name" value="PHOSPHOENOLPYRUVATE-PROTEIN PHOSPHOTRANSFERASE"/>
    <property type="match status" value="1"/>
</dbReference>
<dbReference type="InterPro" id="IPR036618">
    <property type="entry name" value="PtsI_HPr-bd_sf"/>
</dbReference>
<evidence type="ECO:0000313" key="17">
    <source>
        <dbReference type="Proteomes" id="UP000252558"/>
    </source>
</evidence>
<protein>
    <recommendedName>
        <fullName evidence="5">phosphoenolpyruvate--protein phosphotransferase</fullName>
        <ecNumber evidence="5">2.7.3.9</ecNumber>
    </recommendedName>
</protein>
<dbReference type="InterPro" id="IPR000032">
    <property type="entry name" value="HPr-like"/>
</dbReference>
<evidence type="ECO:0000256" key="6">
    <source>
        <dbReference type="ARBA" id="ARBA00022448"/>
    </source>
</evidence>
<sequence>MAQPSLQLKAPLSGYIRSIEDVPDPVFAQKMVGDGIAIDPTSQVLVSPIDGTIVQIHPAKHAVTIRSEQGVEVLMHIGLDTVLLKGEGFFPLVTEGERVTVGQPLVDFDADQIALNARSLLTIIIVTNGELVHSYQYGSGHVEAEQDTVLELSLGETSTQEIIDKETYQPVTSSDIVIPNPAGLHARPSATLANLAKHYQSEITLVREGLTANAKSVVAIMGLNVQFGSTIQITAKGRDGAKAIEELTEQIHLGLGEEVGEQVAPSAAAVAEPEEAPLLQIKSDEQDVLIGVSASPGLAIGEIYQIVKQTLSFDEDANDSNTEQETLVNAIECSRSALEKLQTKLKAEGATDRAEIFSAHQELLEDPGIYHEAKRLIHTGKSAAFAWDSAIKMQKAVLTQLDNEVLAARANDLEDVGQRVLHHILGYGDQSYDFPQNSILIAEDLTPSDTANLDKEKVIGFCTSLGGSSSHVAIIARSMNLPAIAGIDKAALELPAGRSVILDGGKGKLYTAPTAEKIKQIEEQQAQHATARAEALSSCMEPAVTTDGHHMEIVANIGSNADAIESIKLGGEGVGLLRSEFLYLDRVSEPDEETQTQIYSEIAETLGKDKPLIIRTLDVGGDKPLAYMPLPEEENPFLGERGIRVGLNRPSMLRRQVRAVLRANEKGKVRIMFPMIATLPELLAAKGVVIEEAEKLEITGVEIGIMIEVPAAAVMAEIFAEHVDFFSIGTNDLTQYTLAMDRGHPVLAPMVDALNPAVLRLIDMTVKGANAHGKWVGVCGGVAGDPIAVPILVGLGVAELSVSVPVLPEVKANVRKLNYEQCKQFAVKALAQPDATAVRNLSMD</sequence>
<dbReference type="PROSITE" id="PS51350">
    <property type="entry name" value="PTS_HPR_DOM"/>
    <property type="match status" value="1"/>
</dbReference>
<dbReference type="RefSeq" id="WP_114338089.1">
    <property type="nucleotide sequence ID" value="NZ_QPID01000005.1"/>
</dbReference>
<dbReference type="InterPro" id="IPR011055">
    <property type="entry name" value="Dup_hybrid_motif"/>
</dbReference>
<dbReference type="AlphaFoldDB" id="A0A368NIV2"/>
<dbReference type="FunFam" id="2.70.70.10:FF:000001">
    <property type="entry name" value="PTS system glucose-specific IIA component"/>
    <property type="match status" value="1"/>
</dbReference>
<dbReference type="SUPFAM" id="SSF52009">
    <property type="entry name" value="Phosphohistidine domain"/>
    <property type="match status" value="1"/>
</dbReference>
<gene>
    <name evidence="16" type="primary">ptsP</name>
    <name evidence="16" type="ORF">DU002_09185</name>
</gene>
<comment type="catalytic activity">
    <reaction evidence="1">
        <text>L-histidyl-[protein] + phosphoenolpyruvate = N(pros)-phospho-L-histidyl-[protein] + pyruvate</text>
        <dbReference type="Rhea" id="RHEA:23880"/>
        <dbReference type="Rhea" id="RHEA-COMP:9745"/>
        <dbReference type="Rhea" id="RHEA-COMP:9746"/>
        <dbReference type="ChEBI" id="CHEBI:15361"/>
        <dbReference type="ChEBI" id="CHEBI:29979"/>
        <dbReference type="ChEBI" id="CHEBI:58702"/>
        <dbReference type="ChEBI" id="CHEBI:64837"/>
        <dbReference type="EC" id="2.7.3.9"/>
    </reaction>
</comment>
<evidence type="ECO:0000256" key="5">
    <source>
        <dbReference type="ARBA" id="ARBA00012232"/>
    </source>
</evidence>
<dbReference type="Gene3D" id="1.10.274.10">
    <property type="entry name" value="PtsI, HPr-binding domain"/>
    <property type="match status" value="1"/>
</dbReference>
<comment type="similarity">
    <text evidence="4">Belongs to the PEP-utilizing enzyme family.</text>
</comment>
<feature type="domain" description="HPr" evidence="15">
    <location>
        <begin position="171"/>
        <end position="258"/>
    </location>
</feature>
<dbReference type="PANTHER" id="PTHR46244">
    <property type="entry name" value="PHOSPHOENOLPYRUVATE-PROTEIN PHOSPHOTRANSFERASE"/>
    <property type="match status" value="1"/>
</dbReference>
<dbReference type="PROSITE" id="PS00742">
    <property type="entry name" value="PEP_ENZYMES_2"/>
    <property type="match status" value="1"/>
</dbReference>
<evidence type="ECO:0000256" key="3">
    <source>
        <dbReference type="ARBA" id="ARBA00004496"/>
    </source>
</evidence>
<evidence type="ECO:0000256" key="12">
    <source>
        <dbReference type="ARBA" id="ARBA00022777"/>
    </source>
</evidence>
<dbReference type="EC" id="2.7.3.9" evidence="5"/>
<dbReference type="PROSITE" id="PS51093">
    <property type="entry name" value="PTS_EIIA_TYPE_1"/>
    <property type="match status" value="1"/>
</dbReference>
<dbReference type="Pfam" id="PF00358">
    <property type="entry name" value="PTS_EIIA_1"/>
    <property type="match status" value="1"/>
</dbReference>
<dbReference type="GO" id="GO:0008965">
    <property type="term" value="F:phosphoenolpyruvate-protein phosphotransferase activity"/>
    <property type="evidence" value="ECO:0007669"/>
    <property type="project" value="UniProtKB-EC"/>
</dbReference>
<dbReference type="NCBIfam" id="TIGR00830">
    <property type="entry name" value="PTBA"/>
    <property type="match status" value="1"/>
</dbReference>
<comment type="caution">
    <text evidence="16">The sequence shown here is derived from an EMBL/GenBank/DDBJ whole genome shotgun (WGS) entry which is preliminary data.</text>
</comment>
<dbReference type="InterPro" id="IPR006318">
    <property type="entry name" value="PTS_EI-like"/>
</dbReference>
<keyword evidence="17" id="KW-1185">Reference proteome</keyword>
<dbReference type="Pfam" id="PF05524">
    <property type="entry name" value="PEP-utilisers_N"/>
    <property type="match status" value="1"/>
</dbReference>
<evidence type="ECO:0000256" key="10">
    <source>
        <dbReference type="ARBA" id="ARBA00022683"/>
    </source>
</evidence>
<keyword evidence="10" id="KW-0598">Phosphotransferase system</keyword>
<name>A0A368NIV2_9GAMM</name>
<dbReference type="PRINTS" id="PR01736">
    <property type="entry name" value="PHPHTRNFRASE"/>
</dbReference>
<dbReference type="Pfam" id="PF02896">
    <property type="entry name" value="PEP-utilizers_C"/>
    <property type="match status" value="1"/>
</dbReference>
<comment type="cofactor">
    <cofactor evidence="2">
        <name>Mg(2+)</name>
        <dbReference type="ChEBI" id="CHEBI:18420"/>
    </cofactor>
</comment>
<dbReference type="InterPro" id="IPR036637">
    <property type="entry name" value="Phosphohistidine_dom_sf"/>
</dbReference>
<dbReference type="GO" id="GO:0009401">
    <property type="term" value="P:phosphoenolpyruvate-dependent sugar phosphotransferase system"/>
    <property type="evidence" value="ECO:0007669"/>
    <property type="project" value="UniProtKB-KW"/>
</dbReference>
<dbReference type="SUPFAM" id="SSF47831">
    <property type="entry name" value="Enzyme I of the PEP:sugar phosphotransferase system HPr-binding (sub)domain"/>
    <property type="match status" value="1"/>
</dbReference>
<dbReference type="PROSITE" id="PS00369">
    <property type="entry name" value="PTS_HPR_HIS"/>
    <property type="match status" value="1"/>
</dbReference>
<dbReference type="InterPro" id="IPR001127">
    <property type="entry name" value="PTS_EIIA_1_perm"/>
</dbReference>
<keyword evidence="8" id="KW-0762">Sugar transport</keyword>
<keyword evidence="12" id="KW-0418">Kinase</keyword>
<evidence type="ECO:0000256" key="4">
    <source>
        <dbReference type="ARBA" id="ARBA00007837"/>
    </source>
</evidence>
<dbReference type="EMBL" id="QPID01000005">
    <property type="protein sequence ID" value="RCU49803.1"/>
    <property type="molecule type" value="Genomic_DNA"/>
</dbReference>
<dbReference type="SUPFAM" id="SSF51261">
    <property type="entry name" value="Duplicated hybrid motif"/>
    <property type="match status" value="1"/>
</dbReference>
<dbReference type="InterPro" id="IPR035895">
    <property type="entry name" value="HPr-like_sf"/>
</dbReference>
<evidence type="ECO:0000259" key="15">
    <source>
        <dbReference type="PROSITE" id="PS51350"/>
    </source>
</evidence>
<keyword evidence="7" id="KW-0963">Cytoplasm</keyword>
<accession>A0A368NIV2</accession>
<dbReference type="GO" id="GO:0016301">
    <property type="term" value="F:kinase activity"/>
    <property type="evidence" value="ECO:0007669"/>
    <property type="project" value="UniProtKB-KW"/>
</dbReference>
<dbReference type="InterPro" id="IPR015813">
    <property type="entry name" value="Pyrv/PenolPyrv_kinase-like_dom"/>
</dbReference>
<dbReference type="Proteomes" id="UP000252558">
    <property type="component" value="Unassembled WGS sequence"/>
</dbReference>
<evidence type="ECO:0000313" key="16">
    <source>
        <dbReference type="EMBL" id="RCU49803.1"/>
    </source>
</evidence>
<dbReference type="InterPro" id="IPR050499">
    <property type="entry name" value="PEP-utilizing_PTS_enzyme"/>
</dbReference>
<dbReference type="Pfam" id="PF00391">
    <property type="entry name" value="PEP-utilizers"/>
    <property type="match status" value="1"/>
</dbReference>
<keyword evidence="11" id="KW-0479">Metal-binding</keyword>
<comment type="subcellular location">
    <subcellularLocation>
        <location evidence="3">Cytoplasm</location>
    </subcellularLocation>
</comment>
<reference evidence="16 17" key="1">
    <citation type="submission" date="2018-07" db="EMBL/GenBank/DDBJ databases">
        <title>Corallincola holothuriorum sp. nov., a new facultative anaerobe isolated from sea cucumber Apostichopus japonicus.</title>
        <authorList>
            <person name="Xia H."/>
        </authorList>
    </citation>
    <scope>NUCLEOTIDE SEQUENCE [LARGE SCALE GENOMIC DNA]</scope>
    <source>
        <strain evidence="16 17">C4</strain>
    </source>
</reference>
<dbReference type="InterPro" id="IPR001020">
    <property type="entry name" value="PTS_HPr_His_P_site"/>
</dbReference>
<dbReference type="NCBIfam" id="TIGR01417">
    <property type="entry name" value="PTS_I_fam"/>
    <property type="match status" value="1"/>
</dbReference>
<dbReference type="NCBIfam" id="TIGR01003">
    <property type="entry name" value="PTS_HPr_family"/>
    <property type="match status" value="1"/>
</dbReference>
<dbReference type="OrthoDB" id="9765468at2"/>
<dbReference type="CDD" id="cd00367">
    <property type="entry name" value="PTS-HPr_like"/>
    <property type="match status" value="1"/>
</dbReference>
<evidence type="ECO:0000256" key="7">
    <source>
        <dbReference type="ARBA" id="ARBA00022490"/>
    </source>
</evidence>
<evidence type="ECO:0000259" key="14">
    <source>
        <dbReference type="PROSITE" id="PS51093"/>
    </source>
</evidence>
<dbReference type="GO" id="GO:0046872">
    <property type="term" value="F:metal ion binding"/>
    <property type="evidence" value="ECO:0007669"/>
    <property type="project" value="UniProtKB-KW"/>
</dbReference>
<evidence type="ECO:0000256" key="11">
    <source>
        <dbReference type="ARBA" id="ARBA00022723"/>
    </source>
</evidence>
<dbReference type="GO" id="GO:0005737">
    <property type="term" value="C:cytoplasm"/>
    <property type="evidence" value="ECO:0007669"/>
    <property type="project" value="UniProtKB-SubCell"/>
</dbReference>
<evidence type="ECO:0000256" key="1">
    <source>
        <dbReference type="ARBA" id="ARBA00000683"/>
    </source>
</evidence>
<dbReference type="InterPro" id="IPR040442">
    <property type="entry name" value="Pyrv_kinase-like_dom_sf"/>
</dbReference>
<organism evidence="16 17">
    <name type="scientific">Corallincola holothuriorum</name>
    <dbReference type="NCBI Taxonomy" id="2282215"/>
    <lineage>
        <taxon>Bacteria</taxon>
        <taxon>Pseudomonadati</taxon>
        <taxon>Pseudomonadota</taxon>
        <taxon>Gammaproteobacteria</taxon>
        <taxon>Alteromonadales</taxon>
        <taxon>Psychromonadaceae</taxon>
        <taxon>Corallincola</taxon>
    </lineage>
</organism>
<evidence type="ECO:0000256" key="9">
    <source>
        <dbReference type="ARBA" id="ARBA00022679"/>
    </source>
</evidence>
<keyword evidence="9 16" id="KW-0808">Transferase</keyword>
<dbReference type="SUPFAM" id="SSF51621">
    <property type="entry name" value="Phosphoenolpyruvate/pyruvate domain"/>
    <property type="match status" value="1"/>
</dbReference>
<dbReference type="Gene3D" id="2.70.70.10">
    <property type="entry name" value="Glucose Permease (Domain IIA)"/>
    <property type="match status" value="1"/>
</dbReference>
<dbReference type="InterPro" id="IPR008279">
    <property type="entry name" value="PEP-util_enz_mobile_dom"/>
</dbReference>
<evidence type="ECO:0000256" key="2">
    <source>
        <dbReference type="ARBA" id="ARBA00001946"/>
    </source>
</evidence>
<dbReference type="Gene3D" id="3.50.30.10">
    <property type="entry name" value="Phosphohistidine domain"/>
    <property type="match status" value="1"/>
</dbReference>
<dbReference type="InterPro" id="IPR008731">
    <property type="entry name" value="PTS_EIN"/>
</dbReference>
<dbReference type="PRINTS" id="PR00107">
    <property type="entry name" value="PHOSPHOCPHPR"/>
</dbReference>
<dbReference type="InterPro" id="IPR000121">
    <property type="entry name" value="PEP_util_C"/>
</dbReference>
<dbReference type="Gene3D" id="3.20.20.60">
    <property type="entry name" value="Phosphoenolpyruvate-binding domains"/>
    <property type="match status" value="1"/>
</dbReference>
<proteinExistence type="inferred from homology"/>